<dbReference type="InterPro" id="IPR050389">
    <property type="entry name" value="LysR-type_TF"/>
</dbReference>
<dbReference type="Proteomes" id="UP000553706">
    <property type="component" value="Unassembled WGS sequence"/>
</dbReference>
<dbReference type="InterPro" id="IPR036388">
    <property type="entry name" value="WH-like_DNA-bd_sf"/>
</dbReference>
<keyword evidence="2" id="KW-0805">Transcription regulation</keyword>
<dbReference type="Gene3D" id="1.10.10.10">
    <property type="entry name" value="Winged helix-like DNA-binding domain superfamily/Winged helix DNA-binding domain"/>
    <property type="match status" value="1"/>
</dbReference>
<evidence type="ECO:0000313" key="7">
    <source>
        <dbReference type="Proteomes" id="UP000553706"/>
    </source>
</evidence>
<dbReference type="SUPFAM" id="SSF46785">
    <property type="entry name" value="Winged helix' DNA-binding domain"/>
    <property type="match status" value="1"/>
</dbReference>
<evidence type="ECO:0000256" key="3">
    <source>
        <dbReference type="ARBA" id="ARBA00023125"/>
    </source>
</evidence>
<dbReference type="RefSeq" id="WP_183265761.1">
    <property type="nucleotide sequence ID" value="NZ_JACHFJ010000003.1"/>
</dbReference>
<accession>A0A840VAK0</accession>
<comment type="caution">
    <text evidence="6">The sequence shown here is derived from an EMBL/GenBank/DDBJ whole genome shotgun (WGS) entry which is preliminary data.</text>
</comment>
<evidence type="ECO:0000256" key="4">
    <source>
        <dbReference type="ARBA" id="ARBA00023163"/>
    </source>
</evidence>
<dbReference type="PANTHER" id="PTHR30118:SF15">
    <property type="entry name" value="TRANSCRIPTIONAL REGULATORY PROTEIN"/>
    <property type="match status" value="1"/>
</dbReference>
<comment type="similarity">
    <text evidence="1">Belongs to the LysR transcriptional regulatory family.</text>
</comment>
<dbReference type="InterPro" id="IPR005119">
    <property type="entry name" value="LysR_subst-bd"/>
</dbReference>
<dbReference type="SUPFAM" id="SSF53850">
    <property type="entry name" value="Periplasmic binding protein-like II"/>
    <property type="match status" value="1"/>
</dbReference>
<dbReference type="InterPro" id="IPR036390">
    <property type="entry name" value="WH_DNA-bd_sf"/>
</dbReference>
<evidence type="ECO:0000259" key="5">
    <source>
        <dbReference type="PROSITE" id="PS50931"/>
    </source>
</evidence>
<proteinExistence type="inferred from homology"/>
<dbReference type="EMBL" id="JACHFJ010000003">
    <property type="protein sequence ID" value="MBB5372736.1"/>
    <property type="molecule type" value="Genomic_DNA"/>
</dbReference>
<feature type="domain" description="HTH lysR-type" evidence="5">
    <location>
        <begin position="6"/>
        <end position="63"/>
    </location>
</feature>
<keyword evidence="3 6" id="KW-0238">DNA-binding</keyword>
<dbReference type="CDD" id="cd08459">
    <property type="entry name" value="PBP2_DntR_NahR_LinR_like"/>
    <property type="match status" value="1"/>
</dbReference>
<dbReference type="PROSITE" id="PS50931">
    <property type="entry name" value="HTH_LYSR"/>
    <property type="match status" value="1"/>
</dbReference>
<protein>
    <submittedName>
        <fullName evidence="6">DNA-binding transcriptional LysR family regulator</fullName>
    </submittedName>
</protein>
<dbReference type="GO" id="GO:0003700">
    <property type="term" value="F:DNA-binding transcription factor activity"/>
    <property type="evidence" value="ECO:0007669"/>
    <property type="project" value="InterPro"/>
</dbReference>
<dbReference type="GO" id="GO:0003677">
    <property type="term" value="F:DNA binding"/>
    <property type="evidence" value="ECO:0007669"/>
    <property type="project" value="UniProtKB-KW"/>
</dbReference>
<organism evidence="6 7">
    <name type="scientific">Acidocella aromatica</name>
    <dbReference type="NCBI Taxonomy" id="1303579"/>
    <lineage>
        <taxon>Bacteria</taxon>
        <taxon>Pseudomonadati</taxon>
        <taxon>Pseudomonadota</taxon>
        <taxon>Alphaproteobacteria</taxon>
        <taxon>Acetobacterales</taxon>
        <taxon>Acidocellaceae</taxon>
        <taxon>Acidocella</taxon>
    </lineage>
</organism>
<reference evidence="6 7" key="1">
    <citation type="submission" date="2020-08" db="EMBL/GenBank/DDBJ databases">
        <title>Genomic Encyclopedia of Type Strains, Phase IV (KMG-IV): sequencing the most valuable type-strain genomes for metagenomic binning, comparative biology and taxonomic classification.</title>
        <authorList>
            <person name="Goeker M."/>
        </authorList>
    </citation>
    <scope>NUCLEOTIDE SEQUENCE [LARGE SCALE GENOMIC DNA]</scope>
    <source>
        <strain evidence="6 7">DSM 27026</strain>
    </source>
</reference>
<dbReference type="InterPro" id="IPR000847">
    <property type="entry name" value="LysR_HTH_N"/>
</dbReference>
<dbReference type="PANTHER" id="PTHR30118">
    <property type="entry name" value="HTH-TYPE TRANSCRIPTIONAL REGULATOR LEUO-RELATED"/>
    <property type="match status" value="1"/>
</dbReference>
<evidence type="ECO:0000313" key="6">
    <source>
        <dbReference type="EMBL" id="MBB5372736.1"/>
    </source>
</evidence>
<dbReference type="Gene3D" id="3.40.190.10">
    <property type="entry name" value="Periplasmic binding protein-like II"/>
    <property type="match status" value="2"/>
</dbReference>
<dbReference type="PRINTS" id="PR00039">
    <property type="entry name" value="HTHLYSR"/>
</dbReference>
<sequence length="307" mass="34622">MDLQDFDLNLLLVFDQMLKKKRVSRVAEALGVTQPAISRSLKRLRALLGDELFHRTATGMEPTAYAEHLAATVRAVLDALHNAINQKFQFDPKTSSRNFTIRMTDIGELMILPRLLQHLSREAPGVSITIIRGNNETLKTDMETGQVDLAIGLIETLEAGFFRRQIFKQGYVCVFRPDHPLAGKPLTLEDFERAEHAVVTAAGTGHARIDELIEAQGIKRKVKLRIPNYASLERLLQGSEMIATVPEALVQTNFSPLTLSYARHPVSLPRLPIEEFWHARFHRDPANEWLRNVIAVRCALPAIEPLR</sequence>
<dbReference type="Pfam" id="PF00126">
    <property type="entry name" value="HTH_1"/>
    <property type="match status" value="1"/>
</dbReference>
<name>A0A840VAK0_9PROT</name>
<keyword evidence="4" id="KW-0804">Transcription</keyword>
<gene>
    <name evidence="6" type="ORF">HNP71_000987</name>
</gene>
<dbReference type="AlphaFoldDB" id="A0A840VAK0"/>
<evidence type="ECO:0000256" key="2">
    <source>
        <dbReference type="ARBA" id="ARBA00023015"/>
    </source>
</evidence>
<keyword evidence="7" id="KW-1185">Reference proteome</keyword>
<dbReference type="Pfam" id="PF03466">
    <property type="entry name" value="LysR_substrate"/>
    <property type="match status" value="1"/>
</dbReference>
<evidence type="ECO:0000256" key="1">
    <source>
        <dbReference type="ARBA" id="ARBA00009437"/>
    </source>
</evidence>